<dbReference type="PANTHER" id="PTHR24252">
    <property type="entry name" value="ACROSIN-RELATED"/>
    <property type="match status" value="1"/>
</dbReference>
<dbReference type="SMART" id="SM00020">
    <property type="entry name" value="Tryp_SPc"/>
    <property type="match status" value="1"/>
</dbReference>
<keyword evidence="2" id="KW-0720">Serine protease</keyword>
<reference evidence="6" key="1">
    <citation type="submission" date="2025-08" db="UniProtKB">
        <authorList>
            <consortium name="RefSeq"/>
        </authorList>
    </citation>
    <scope>IDENTIFICATION</scope>
    <source>
        <tissue evidence="6">Whole Larva</tissue>
    </source>
</reference>
<evidence type="ECO:0000256" key="1">
    <source>
        <dbReference type="ARBA" id="ARBA00023157"/>
    </source>
</evidence>
<evidence type="ECO:0000256" key="3">
    <source>
        <dbReference type="SAM" id="SignalP"/>
    </source>
</evidence>
<dbReference type="CDD" id="cd00190">
    <property type="entry name" value="Tryp_SPc"/>
    <property type="match status" value="1"/>
</dbReference>
<keyword evidence="2" id="KW-0378">Hydrolase</keyword>
<dbReference type="PANTHER" id="PTHR24252:SF7">
    <property type="entry name" value="HYALIN"/>
    <property type="match status" value="1"/>
</dbReference>
<name>A0ABM1N9D5_NICVS</name>
<protein>
    <submittedName>
        <fullName evidence="6">Serine protease snake-like</fullName>
    </submittedName>
</protein>
<evidence type="ECO:0000313" key="6">
    <source>
        <dbReference type="RefSeq" id="XP_017783435.1"/>
    </source>
</evidence>
<gene>
    <name evidence="6" type="primary">LOC108567456</name>
</gene>
<dbReference type="PROSITE" id="PS00135">
    <property type="entry name" value="TRYPSIN_SER"/>
    <property type="match status" value="1"/>
</dbReference>
<evidence type="ECO:0000313" key="5">
    <source>
        <dbReference type="Proteomes" id="UP000695000"/>
    </source>
</evidence>
<dbReference type="PROSITE" id="PS50240">
    <property type="entry name" value="TRYPSIN_DOM"/>
    <property type="match status" value="1"/>
</dbReference>
<sequence length="353" mass="39293">MSFKLFCCVTLIILIIDHLNAQYKEGDNCTLRNGSKGQCYGIKDCEQAILLLLLHNKALKTCNTQGDTTLVCCGKRKIVGYRSTIACHIWNQSVRYIGGGGVDALPREYPHMAVLGYGSNSTQKLNWSCGGSLISEKFVLTAAHCLNHKEFGPVKYVRIGDLNLKLTNDSVKHQDFLVANTIKHPSYKRPSKYHDIALIELDHSVKITEDVIPACLNLAKSNPVQYAATGWGLLSFQGVAPDHLQKLVLNHVNNTECNKHFEVNARTLKRGIMENRQICAGYPGRDTCQGDSGGPLQTKNELGVFFIHGVTAFGKPCLLTSSPGVYTRVSNYLRWIEESVWPNNTIYEKKTVY</sequence>
<dbReference type="InterPro" id="IPR033116">
    <property type="entry name" value="TRYPSIN_SER"/>
</dbReference>
<feature type="chain" id="PRO_5047000702" evidence="3">
    <location>
        <begin position="22"/>
        <end position="353"/>
    </location>
</feature>
<evidence type="ECO:0000259" key="4">
    <source>
        <dbReference type="PROSITE" id="PS50240"/>
    </source>
</evidence>
<dbReference type="PROSITE" id="PS00134">
    <property type="entry name" value="TRYPSIN_HIS"/>
    <property type="match status" value="1"/>
</dbReference>
<keyword evidence="2" id="KW-0645">Protease</keyword>
<dbReference type="SUPFAM" id="SSF50494">
    <property type="entry name" value="Trypsin-like serine proteases"/>
    <property type="match status" value="1"/>
</dbReference>
<dbReference type="InterPro" id="IPR009003">
    <property type="entry name" value="Peptidase_S1_PA"/>
</dbReference>
<feature type="domain" description="Peptidase S1" evidence="4">
    <location>
        <begin position="96"/>
        <end position="341"/>
    </location>
</feature>
<accession>A0ABM1N9D5</accession>
<evidence type="ECO:0000256" key="2">
    <source>
        <dbReference type="RuleBase" id="RU363034"/>
    </source>
</evidence>
<dbReference type="InterPro" id="IPR001254">
    <property type="entry name" value="Trypsin_dom"/>
</dbReference>
<dbReference type="InterPro" id="IPR018114">
    <property type="entry name" value="TRYPSIN_HIS"/>
</dbReference>
<dbReference type="Proteomes" id="UP000695000">
    <property type="component" value="Unplaced"/>
</dbReference>
<keyword evidence="3" id="KW-0732">Signal</keyword>
<dbReference type="Pfam" id="PF00089">
    <property type="entry name" value="Trypsin"/>
    <property type="match status" value="1"/>
</dbReference>
<organism evidence="5 6">
    <name type="scientific">Nicrophorus vespilloides</name>
    <name type="common">Boreal carrion beetle</name>
    <dbReference type="NCBI Taxonomy" id="110193"/>
    <lineage>
        <taxon>Eukaryota</taxon>
        <taxon>Metazoa</taxon>
        <taxon>Ecdysozoa</taxon>
        <taxon>Arthropoda</taxon>
        <taxon>Hexapoda</taxon>
        <taxon>Insecta</taxon>
        <taxon>Pterygota</taxon>
        <taxon>Neoptera</taxon>
        <taxon>Endopterygota</taxon>
        <taxon>Coleoptera</taxon>
        <taxon>Polyphaga</taxon>
        <taxon>Staphyliniformia</taxon>
        <taxon>Silphidae</taxon>
        <taxon>Nicrophorinae</taxon>
        <taxon>Nicrophorus</taxon>
    </lineage>
</organism>
<proteinExistence type="predicted"/>
<dbReference type="Gene3D" id="2.40.10.10">
    <property type="entry name" value="Trypsin-like serine proteases"/>
    <property type="match status" value="2"/>
</dbReference>
<dbReference type="InterPro" id="IPR043504">
    <property type="entry name" value="Peptidase_S1_PA_chymotrypsin"/>
</dbReference>
<dbReference type="RefSeq" id="XP_017783435.1">
    <property type="nucleotide sequence ID" value="XM_017927946.1"/>
</dbReference>
<feature type="signal peptide" evidence="3">
    <location>
        <begin position="1"/>
        <end position="21"/>
    </location>
</feature>
<dbReference type="PRINTS" id="PR00722">
    <property type="entry name" value="CHYMOTRYPSIN"/>
</dbReference>
<keyword evidence="1" id="KW-1015">Disulfide bond</keyword>
<keyword evidence="5" id="KW-1185">Reference proteome</keyword>
<dbReference type="InterPro" id="IPR001314">
    <property type="entry name" value="Peptidase_S1A"/>
</dbReference>
<dbReference type="GeneID" id="108567456"/>